<dbReference type="PROSITE" id="PS50937">
    <property type="entry name" value="HTH_MERR_2"/>
    <property type="match status" value="1"/>
</dbReference>
<dbReference type="PANTHER" id="PTHR30204:SF94">
    <property type="entry name" value="HEAVY METAL-DEPENDENT TRANSCRIPTIONAL REGULATOR HI_0293-RELATED"/>
    <property type="match status" value="1"/>
</dbReference>
<dbReference type="InterPro" id="IPR011789">
    <property type="entry name" value="CueR"/>
</dbReference>
<dbReference type="Gene3D" id="1.10.1660.10">
    <property type="match status" value="1"/>
</dbReference>
<dbReference type="STRING" id="1414654.BFR47_00310"/>
<evidence type="ECO:0000256" key="2">
    <source>
        <dbReference type="ARBA" id="ARBA00022490"/>
    </source>
</evidence>
<dbReference type="InterPro" id="IPR047057">
    <property type="entry name" value="MerR_fam"/>
</dbReference>
<keyword evidence="3" id="KW-0805">Transcription regulation</keyword>
<reference evidence="8 9" key="1">
    <citation type="submission" date="2016-07" db="EMBL/GenBank/DDBJ databases">
        <title>Draft Genome Sequence of Oceanisphaera psychrotolerans, isolated from coastal sediment samples.</title>
        <authorList>
            <person name="Zhuo S."/>
            <person name="Ruan Z."/>
        </authorList>
    </citation>
    <scope>NUCLEOTIDE SEQUENCE [LARGE SCALE GENOMIC DNA]</scope>
    <source>
        <strain evidence="8 9">LAM-WHM-ZC</strain>
    </source>
</reference>
<dbReference type="SMART" id="SM00422">
    <property type="entry name" value="HTH_MERR"/>
    <property type="match status" value="1"/>
</dbReference>
<accession>A0A1J4QGV9</accession>
<evidence type="ECO:0000256" key="5">
    <source>
        <dbReference type="ARBA" id="ARBA00023163"/>
    </source>
</evidence>
<evidence type="ECO:0000313" key="9">
    <source>
        <dbReference type="Proteomes" id="UP000243073"/>
    </source>
</evidence>
<dbReference type="PANTHER" id="PTHR30204">
    <property type="entry name" value="REDOX-CYCLING DRUG-SENSING TRANSCRIPTIONAL ACTIVATOR SOXR"/>
    <property type="match status" value="1"/>
</dbReference>
<comment type="caution">
    <text evidence="8">The sequence shown here is derived from an EMBL/GenBank/DDBJ whole genome shotgun (WGS) entry which is preliminary data.</text>
</comment>
<dbReference type="SUPFAM" id="SSF46955">
    <property type="entry name" value="Putative DNA-binding domain"/>
    <property type="match status" value="1"/>
</dbReference>
<dbReference type="NCBIfam" id="TIGR02044">
    <property type="entry name" value="CueR"/>
    <property type="match status" value="1"/>
</dbReference>
<evidence type="ECO:0000256" key="4">
    <source>
        <dbReference type="ARBA" id="ARBA00023125"/>
    </source>
</evidence>
<feature type="coiled-coil region" evidence="6">
    <location>
        <begin position="81"/>
        <end position="108"/>
    </location>
</feature>
<dbReference type="GO" id="GO:0005737">
    <property type="term" value="C:cytoplasm"/>
    <property type="evidence" value="ECO:0007669"/>
    <property type="project" value="UniProtKB-SubCell"/>
</dbReference>
<dbReference type="OrthoDB" id="9808480at2"/>
<dbReference type="InterPro" id="IPR000551">
    <property type="entry name" value="MerR-type_HTH_dom"/>
</dbReference>
<dbReference type="EMBL" id="MDKE01000011">
    <property type="protein sequence ID" value="OIN12186.1"/>
    <property type="molecule type" value="Genomic_DNA"/>
</dbReference>
<evidence type="ECO:0000256" key="6">
    <source>
        <dbReference type="SAM" id="Coils"/>
    </source>
</evidence>
<dbReference type="AlphaFoldDB" id="A0A1J4QGV9"/>
<protein>
    <submittedName>
        <fullName evidence="8">Cu(I)-responsive transcriptional regulator</fullName>
    </submittedName>
</protein>
<dbReference type="InterPro" id="IPR015358">
    <property type="entry name" value="Tscrpt_reg_MerR_DNA-bd"/>
</dbReference>
<keyword evidence="2" id="KW-0963">Cytoplasm</keyword>
<name>A0A1J4QGV9_9GAMM</name>
<dbReference type="InterPro" id="IPR009061">
    <property type="entry name" value="DNA-bd_dom_put_sf"/>
</dbReference>
<dbReference type="GO" id="GO:0003700">
    <property type="term" value="F:DNA-binding transcription factor activity"/>
    <property type="evidence" value="ECO:0007669"/>
    <property type="project" value="InterPro"/>
</dbReference>
<evidence type="ECO:0000313" key="8">
    <source>
        <dbReference type="EMBL" id="OIN12186.1"/>
    </source>
</evidence>
<dbReference type="RefSeq" id="WP_071471961.1">
    <property type="nucleotide sequence ID" value="NZ_MDKE01000011.1"/>
</dbReference>
<keyword evidence="5" id="KW-0804">Transcription</keyword>
<dbReference type="PRINTS" id="PR00040">
    <property type="entry name" value="HTHMERR"/>
</dbReference>
<comment type="subcellular location">
    <subcellularLocation>
        <location evidence="1">Cytoplasm</location>
    </subcellularLocation>
</comment>
<dbReference type="CDD" id="cd01108">
    <property type="entry name" value="HTH_CueR"/>
    <property type="match status" value="1"/>
</dbReference>
<evidence type="ECO:0000256" key="1">
    <source>
        <dbReference type="ARBA" id="ARBA00004496"/>
    </source>
</evidence>
<proteinExistence type="predicted"/>
<keyword evidence="4" id="KW-0238">DNA-binding</keyword>
<evidence type="ECO:0000256" key="3">
    <source>
        <dbReference type="ARBA" id="ARBA00023015"/>
    </source>
</evidence>
<gene>
    <name evidence="8" type="ORF">BFR47_00310</name>
</gene>
<evidence type="ECO:0000259" key="7">
    <source>
        <dbReference type="PROSITE" id="PS50937"/>
    </source>
</evidence>
<keyword evidence="9" id="KW-1185">Reference proteome</keyword>
<dbReference type="Pfam" id="PF00376">
    <property type="entry name" value="MerR"/>
    <property type="match status" value="1"/>
</dbReference>
<organism evidence="8 9">
    <name type="scientific">Oceanisphaera psychrotolerans</name>
    <dbReference type="NCBI Taxonomy" id="1414654"/>
    <lineage>
        <taxon>Bacteria</taxon>
        <taxon>Pseudomonadati</taxon>
        <taxon>Pseudomonadota</taxon>
        <taxon>Gammaproteobacteria</taxon>
        <taxon>Aeromonadales</taxon>
        <taxon>Aeromonadaceae</taxon>
        <taxon>Oceanisphaera</taxon>
    </lineage>
</organism>
<keyword evidence="6" id="KW-0175">Coiled coil</keyword>
<sequence>MNIGEAAKRAGVSAKMIRHYEQIKLLPPVGRTAAGYRQYDERNIEQLRFIRQARLLGFSIRQIEELLSLWQDPQRPSRAVKRVAQQHLQEVEHKMRELAAMQATLQQMITACPGDEGASCAILEQLSSPASASDEPGK</sequence>
<dbReference type="GO" id="GO:0005507">
    <property type="term" value="F:copper ion binding"/>
    <property type="evidence" value="ECO:0007669"/>
    <property type="project" value="InterPro"/>
</dbReference>
<dbReference type="GO" id="GO:0045893">
    <property type="term" value="P:positive regulation of DNA-templated transcription"/>
    <property type="evidence" value="ECO:0007669"/>
    <property type="project" value="InterPro"/>
</dbReference>
<dbReference type="Pfam" id="PF09278">
    <property type="entry name" value="MerR-DNA-bind"/>
    <property type="match status" value="1"/>
</dbReference>
<dbReference type="GO" id="GO:0003677">
    <property type="term" value="F:DNA binding"/>
    <property type="evidence" value="ECO:0007669"/>
    <property type="project" value="UniProtKB-KW"/>
</dbReference>
<feature type="domain" description="HTH merR-type" evidence="7">
    <location>
        <begin position="1"/>
        <end position="69"/>
    </location>
</feature>
<dbReference type="Proteomes" id="UP000243073">
    <property type="component" value="Unassembled WGS sequence"/>
</dbReference>